<proteinExistence type="predicted"/>
<dbReference type="GO" id="GO:0042594">
    <property type="term" value="P:response to starvation"/>
    <property type="evidence" value="ECO:0007669"/>
    <property type="project" value="TreeGrafter"/>
</dbReference>
<keyword evidence="3" id="KW-1185">Reference proteome</keyword>
<dbReference type="GO" id="GO:0019543">
    <property type="term" value="P:propionate catabolic process"/>
    <property type="evidence" value="ECO:0007669"/>
    <property type="project" value="TreeGrafter"/>
</dbReference>
<organism evidence="2 3">
    <name type="scientific">Caligus rogercresseyi</name>
    <name type="common">Sea louse</name>
    <dbReference type="NCBI Taxonomy" id="217165"/>
    <lineage>
        <taxon>Eukaryota</taxon>
        <taxon>Metazoa</taxon>
        <taxon>Ecdysozoa</taxon>
        <taxon>Arthropoda</taxon>
        <taxon>Crustacea</taxon>
        <taxon>Multicrustacea</taxon>
        <taxon>Hexanauplia</taxon>
        <taxon>Copepoda</taxon>
        <taxon>Siphonostomatoida</taxon>
        <taxon>Caligidae</taxon>
        <taxon>Caligus</taxon>
    </lineage>
</organism>
<dbReference type="EMBL" id="CP045890">
    <property type="protein sequence ID" value="QQP56831.1"/>
    <property type="molecule type" value="Genomic_DNA"/>
</dbReference>
<feature type="domain" description="Phosphoenolpyruvate carboxykinase GTP-utilising N-terminal" evidence="1">
    <location>
        <begin position="21"/>
        <end position="132"/>
    </location>
</feature>
<dbReference type="GO" id="GO:0005525">
    <property type="term" value="F:GTP binding"/>
    <property type="evidence" value="ECO:0007669"/>
    <property type="project" value="InterPro"/>
</dbReference>
<dbReference type="PANTHER" id="PTHR11561:SF0">
    <property type="entry name" value="PHOSPHOENOLPYRUVATE CARBOXYKINASE [GTP]-RELATED"/>
    <property type="match status" value="1"/>
</dbReference>
<keyword evidence="2" id="KW-0670">Pyruvate</keyword>
<dbReference type="GO" id="GO:0004613">
    <property type="term" value="F:phosphoenolpyruvate carboxykinase (GTP) activity"/>
    <property type="evidence" value="ECO:0007669"/>
    <property type="project" value="TreeGrafter"/>
</dbReference>
<keyword evidence="2" id="KW-0808">Transferase</keyword>
<dbReference type="GO" id="GO:0006094">
    <property type="term" value="P:gluconeogenesis"/>
    <property type="evidence" value="ECO:0007669"/>
    <property type="project" value="InterPro"/>
</dbReference>
<dbReference type="GO" id="GO:0046327">
    <property type="term" value="P:glycerol biosynthetic process from pyruvate"/>
    <property type="evidence" value="ECO:0007669"/>
    <property type="project" value="TreeGrafter"/>
</dbReference>
<dbReference type="GO" id="GO:0071333">
    <property type="term" value="P:cellular response to glucose stimulus"/>
    <property type="evidence" value="ECO:0007669"/>
    <property type="project" value="TreeGrafter"/>
</dbReference>
<accession>A0A7T8KJ86</accession>
<evidence type="ECO:0000313" key="2">
    <source>
        <dbReference type="EMBL" id="QQP56831.1"/>
    </source>
</evidence>
<dbReference type="AlphaFoldDB" id="A0A7T8KJ86"/>
<dbReference type="SUPFAM" id="SSF68923">
    <property type="entry name" value="PEP carboxykinase N-terminal domain"/>
    <property type="match status" value="1"/>
</dbReference>
<dbReference type="GO" id="GO:0005829">
    <property type="term" value="C:cytosol"/>
    <property type="evidence" value="ECO:0007669"/>
    <property type="project" value="TreeGrafter"/>
</dbReference>
<dbReference type="GO" id="GO:0030145">
    <property type="term" value="F:manganese ion binding"/>
    <property type="evidence" value="ECO:0007669"/>
    <property type="project" value="TreeGrafter"/>
</dbReference>
<gene>
    <name evidence="2" type="ORF">FKW44_001631</name>
</gene>
<dbReference type="InterPro" id="IPR035078">
    <property type="entry name" value="PEP_carboxykinase_GTP_N"/>
</dbReference>
<dbReference type="GO" id="GO:0006107">
    <property type="term" value="P:oxaloacetate metabolic process"/>
    <property type="evidence" value="ECO:0007669"/>
    <property type="project" value="TreeGrafter"/>
</dbReference>
<dbReference type="OrthoDB" id="5841594at2759"/>
<dbReference type="GO" id="GO:0033993">
    <property type="term" value="P:response to lipid"/>
    <property type="evidence" value="ECO:0007669"/>
    <property type="project" value="TreeGrafter"/>
</dbReference>
<dbReference type="PANTHER" id="PTHR11561">
    <property type="entry name" value="PHOSPHOENOLPYRUVATE CARBOXYKINASE"/>
    <property type="match status" value="1"/>
</dbReference>
<dbReference type="Gene3D" id="3.40.449.10">
    <property type="entry name" value="Phosphoenolpyruvate Carboxykinase, domain 1"/>
    <property type="match status" value="1"/>
</dbReference>
<evidence type="ECO:0000313" key="3">
    <source>
        <dbReference type="Proteomes" id="UP000595437"/>
    </source>
</evidence>
<feature type="non-terminal residue" evidence="2">
    <location>
        <position position="1"/>
    </location>
</feature>
<dbReference type="Pfam" id="PF17297">
    <property type="entry name" value="PEPCK_N"/>
    <property type="match status" value="1"/>
</dbReference>
<name>A0A7T8KJ86_CALRO</name>
<feature type="non-terminal residue" evidence="2">
    <location>
        <position position="142"/>
    </location>
</feature>
<evidence type="ECO:0000259" key="1">
    <source>
        <dbReference type="Pfam" id="PF17297"/>
    </source>
</evidence>
<dbReference type="GO" id="GO:0016301">
    <property type="term" value="F:kinase activity"/>
    <property type="evidence" value="ECO:0007669"/>
    <property type="project" value="UniProtKB-KW"/>
</dbReference>
<keyword evidence="2" id="KW-0418">Kinase</keyword>
<dbReference type="Proteomes" id="UP000595437">
    <property type="component" value="Chromosome 1"/>
</dbReference>
<sequence length="142" mass="15875">AQMKVQILNGDWANLPSNVSDWIKNRVALCTPDNIHIMDGSDREDQALKSQLVKSGVMVPLPKYEDCYYTRTDPADVARVESKTFIATDKKSDTVPETAPGIKGTLGNWISPSDLDAKINMLFPGCMKGKRLHSFLAWQFME</sequence>
<dbReference type="InterPro" id="IPR008209">
    <property type="entry name" value="PEP_carboxykinase_GTP"/>
</dbReference>
<dbReference type="InterPro" id="IPR008210">
    <property type="entry name" value="PEP_carboxykinase_N"/>
</dbReference>
<protein>
    <submittedName>
        <fullName evidence="2">Phosphoenolpyruvate carboxykinaselike</fullName>
    </submittedName>
</protein>
<reference evidence="3" key="1">
    <citation type="submission" date="2021-01" db="EMBL/GenBank/DDBJ databases">
        <title>Caligus Genome Assembly.</title>
        <authorList>
            <person name="Gallardo-Escarate C."/>
        </authorList>
    </citation>
    <scope>NUCLEOTIDE SEQUENCE [LARGE SCALE GENOMIC DNA]</scope>
</reference>